<dbReference type="Proteomes" id="UP001172101">
    <property type="component" value="Unassembled WGS sequence"/>
</dbReference>
<proteinExistence type="predicted"/>
<reference evidence="4" key="1">
    <citation type="submission" date="2023-06" db="EMBL/GenBank/DDBJ databases">
        <title>Genome-scale phylogeny and comparative genomics of the fungal order Sordariales.</title>
        <authorList>
            <consortium name="Lawrence Berkeley National Laboratory"/>
            <person name="Hensen N."/>
            <person name="Bonometti L."/>
            <person name="Westerberg I."/>
            <person name="Brannstrom I.O."/>
            <person name="Guillou S."/>
            <person name="Cros-Aarteil S."/>
            <person name="Calhoun S."/>
            <person name="Haridas S."/>
            <person name="Kuo A."/>
            <person name="Mondo S."/>
            <person name="Pangilinan J."/>
            <person name="Riley R."/>
            <person name="LaButti K."/>
            <person name="Andreopoulos B."/>
            <person name="Lipzen A."/>
            <person name="Chen C."/>
            <person name="Yanf M."/>
            <person name="Daum C."/>
            <person name="Ng V."/>
            <person name="Clum A."/>
            <person name="Steindorff A."/>
            <person name="Ohm R."/>
            <person name="Martin F."/>
            <person name="Silar P."/>
            <person name="Natvig D."/>
            <person name="Lalanne C."/>
            <person name="Gautier V."/>
            <person name="Ament-velasquez S.L."/>
            <person name="Kruys A."/>
            <person name="Hutchinson M.I."/>
            <person name="Powell A.J."/>
            <person name="Barry K."/>
            <person name="Miller A.N."/>
            <person name="Grigoriev I.V."/>
            <person name="Debuchy R."/>
            <person name="Gladieux P."/>
            <person name="Thoren M.H."/>
            <person name="Johannesson H."/>
        </authorList>
    </citation>
    <scope>NUCLEOTIDE SEQUENCE</scope>
    <source>
        <strain evidence="4">SMH2392-1A</strain>
    </source>
</reference>
<evidence type="ECO:0000313" key="4">
    <source>
        <dbReference type="EMBL" id="KAK0713307.1"/>
    </source>
</evidence>
<organism evidence="4 5">
    <name type="scientific">Lasiosphaeria miniovina</name>
    <dbReference type="NCBI Taxonomy" id="1954250"/>
    <lineage>
        <taxon>Eukaryota</taxon>
        <taxon>Fungi</taxon>
        <taxon>Dikarya</taxon>
        <taxon>Ascomycota</taxon>
        <taxon>Pezizomycotina</taxon>
        <taxon>Sordariomycetes</taxon>
        <taxon>Sordariomycetidae</taxon>
        <taxon>Sordariales</taxon>
        <taxon>Lasiosphaeriaceae</taxon>
        <taxon>Lasiosphaeria</taxon>
    </lineage>
</organism>
<name>A0AA40ACC6_9PEZI</name>
<accession>A0AA40ACC6</accession>
<sequence>MPAVVTKKWLVFLVFLASSNTVPTVPDFEDVIFLNLADEAFVARIPPAPPHRPALAPSPAPAPSTAPSTAPSIAPSSAPSLAPSPAPVPTKRKALKKKAPKEPSKEAPYQWSDAQEKLLLDVLRCAGDTGIKGQGGYKKQVYKQVVIGLQAATPGLRLSAEQVASKVEYFKKWRAWMVLVENSGFGFDR</sequence>
<dbReference type="InterPro" id="IPR024752">
    <property type="entry name" value="Myb/SANT-like_dom"/>
</dbReference>
<feature type="compositionally biased region" description="Pro residues" evidence="1">
    <location>
        <begin position="51"/>
        <end position="64"/>
    </location>
</feature>
<dbReference type="GeneID" id="85325581"/>
<keyword evidence="5" id="KW-1185">Reference proteome</keyword>
<gene>
    <name evidence="4" type="ORF">B0T26DRAFT_717069</name>
</gene>
<protein>
    <recommendedName>
        <fullName evidence="3">Myb/SANT-like domain-containing protein</fullName>
    </recommendedName>
</protein>
<dbReference type="AlphaFoldDB" id="A0AA40ACC6"/>
<feature type="signal peptide" evidence="2">
    <location>
        <begin position="1"/>
        <end position="21"/>
    </location>
</feature>
<feature type="chain" id="PRO_5041375300" description="Myb/SANT-like domain-containing protein" evidence="2">
    <location>
        <begin position="22"/>
        <end position="189"/>
    </location>
</feature>
<feature type="domain" description="Myb/SANT-like" evidence="3">
    <location>
        <begin position="110"/>
        <end position="188"/>
    </location>
</feature>
<evidence type="ECO:0000259" key="3">
    <source>
        <dbReference type="Pfam" id="PF12776"/>
    </source>
</evidence>
<evidence type="ECO:0000256" key="2">
    <source>
        <dbReference type="SAM" id="SignalP"/>
    </source>
</evidence>
<feature type="region of interest" description="Disordered" evidence="1">
    <location>
        <begin position="51"/>
        <end position="110"/>
    </location>
</feature>
<keyword evidence="2" id="KW-0732">Signal</keyword>
<feature type="compositionally biased region" description="Low complexity" evidence="1">
    <location>
        <begin position="65"/>
        <end position="81"/>
    </location>
</feature>
<comment type="caution">
    <text evidence="4">The sequence shown here is derived from an EMBL/GenBank/DDBJ whole genome shotgun (WGS) entry which is preliminary data.</text>
</comment>
<evidence type="ECO:0000313" key="5">
    <source>
        <dbReference type="Proteomes" id="UP001172101"/>
    </source>
</evidence>
<evidence type="ECO:0000256" key="1">
    <source>
        <dbReference type="SAM" id="MobiDB-lite"/>
    </source>
</evidence>
<dbReference type="Pfam" id="PF12776">
    <property type="entry name" value="Myb_DNA-bind_3"/>
    <property type="match status" value="1"/>
</dbReference>
<dbReference type="EMBL" id="JAUIRO010000005">
    <property type="protein sequence ID" value="KAK0713307.1"/>
    <property type="molecule type" value="Genomic_DNA"/>
</dbReference>
<feature type="compositionally biased region" description="Basic residues" evidence="1">
    <location>
        <begin position="90"/>
        <end position="99"/>
    </location>
</feature>
<dbReference type="RefSeq" id="XP_060294630.1">
    <property type="nucleotide sequence ID" value="XM_060442311.1"/>
</dbReference>